<reference evidence="1" key="1">
    <citation type="submission" date="2021-01" db="EMBL/GenBank/DDBJ databases">
        <title>Adiantum capillus-veneris genome.</title>
        <authorList>
            <person name="Fang Y."/>
            <person name="Liao Q."/>
        </authorList>
    </citation>
    <scope>NUCLEOTIDE SEQUENCE</scope>
    <source>
        <strain evidence="1">H3</strain>
        <tissue evidence="1">Leaf</tissue>
    </source>
</reference>
<protein>
    <submittedName>
        <fullName evidence="1">Uncharacterized protein</fullName>
    </submittedName>
</protein>
<sequence>MGTSNMDTLLKGLEEDVPGWLQRELDAEKNKCGALWRHWYKVPLILLSQLLYSVSFIVL</sequence>
<keyword evidence="2" id="KW-1185">Reference proteome</keyword>
<evidence type="ECO:0000313" key="2">
    <source>
        <dbReference type="Proteomes" id="UP000886520"/>
    </source>
</evidence>
<evidence type="ECO:0000313" key="1">
    <source>
        <dbReference type="EMBL" id="KAI5060000.1"/>
    </source>
</evidence>
<name>A0A9D4U2Z5_ADICA</name>
<dbReference type="OrthoDB" id="10651646at2759"/>
<dbReference type="EMBL" id="JABFUD020000024">
    <property type="protein sequence ID" value="KAI5060000.1"/>
    <property type="molecule type" value="Genomic_DNA"/>
</dbReference>
<dbReference type="Proteomes" id="UP000886520">
    <property type="component" value="Chromosome 24"/>
</dbReference>
<organism evidence="1 2">
    <name type="scientific">Adiantum capillus-veneris</name>
    <name type="common">Maidenhair fern</name>
    <dbReference type="NCBI Taxonomy" id="13818"/>
    <lineage>
        <taxon>Eukaryota</taxon>
        <taxon>Viridiplantae</taxon>
        <taxon>Streptophyta</taxon>
        <taxon>Embryophyta</taxon>
        <taxon>Tracheophyta</taxon>
        <taxon>Polypodiopsida</taxon>
        <taxon>Polypodiidae</taxon>
        <taxon>Polypodiales</taxon>
        <taxon>Pteridineae</taxon>
        <taxon>Pteridaceae</taxon>
        <taxon>Vittarioideae</taxon>
        <taxon>Adiantum</taxon>
    </lineage>
</organism>
<gene>
    <name evidence="1" type="ORF">GOP47_0024420</name>
</gene>
<accession>A0A9D4U2Z5</accession>
<proteinExistence type="predicted"/>
<comment type="caution">
    <text evidence="1">The sequence shown here is derived from an EMBL/GenBank/DDBJ whole genome shotgun (WGS) entry which is preliminary data.</text>
</comment>
<dbReference type="AlphaFoldDB" id="A0A9D4U2Z5"/>